<evidence type="ECO:0000259" key="14">
    <source>
        <dbReference type="PROSITE" id="PS50902"/>
    </source>
</evidence>
<keyword evidence="9 13" id="KW-0560">Oxidoreductase</keyword>
<dbReference type="SUPFAM" id="SSF48264">
    <property type="entry name" value="Cytochrome P450"/>
    <property type="match status" value="1"/>
</dbReference>
<evidence type="ECO:0000256" key="11">
    <source>
        <dbReference type="ARBA" id="ARBA00023033"/>
    </source>
</evidence>
<dbReference type="Proteomes" id="UP001236652">
    <property type="component" value="Chromosome"/>
</dbReference>
<evidence type="ECO:0000256" key="10">
    <source>
        <dbReference type="ARBA" id="ARBA00023004"/>
    </source>
</evidence>
<comment type="catalytic activity">
    <reaction evidence="12 13">
        <text>2 oxidized [cytochrome P450] + NADPH = 2 reduced [cytochrome P450] + NADP(+) + H(+)</text>
        <dbReference type="Rhea" id="RHEA:24040"/>
        <dbReference type="Rhea" id="RHEA-COMP:14627"/>
        <dbReference type="Rhea" id="RHEA-COMP:14628"/>
        <dbReference type="ChEBI" id="CHEBI:15378"/>
        <dbReference type="ChEBI" id="CHEBI:55376"/>
        <dbReference type="ChEBI" id="CHEBI:57783"/>
        <dbReference type="ChEBI" id="CHEBI:58349"/>
        <dbReference type="ChEBI" id="CHEBI:60344"/>
        <dbReference type="EC" id="1.6.2.4"/>
    </reaction>
</comment>
<dbReference type="InterPro" id="IPR023173">
    <property type="entry name" value="NADPH_Cyt_P450_Rdtase_alpha"/>
</dbReference>
<reference evidence="16 17" key="1">
    <citation type="submission" date="2023-05" db="EMBL/GenBank/DDBJ databases">
        <title>Comparative genomics reveals the evidence of polycyclic aromatic hydrocarbons degradation in moderately halophilic genus Pontibacillus.</title>
        <authorList>
            <person name="Yang H."/>
            <person name="Qian Z."/>
        </authorList>
    </citation>
    <scope>NUCLEOTIDE SEQUENCE [LARGE SCALE GENOMIC DNA]</scope>
    <source>
        <strain evidence="17">HN14</strain>
    </source>
</reference>
<dbReference type="InterPro" id="IPR017938">
    <property type="entry name" value="Riboflavin_synthase-like_b-brl"/>
</dbReference>
<dbReference type="PRINTS" id="PR00371">
    <property type="entry name" value="FPNCR"/>
</dbReference>
<evidence type="ECO:0000256" key="5">
    <source>
        <dbReference type="ARBA" id="ARBA00022643"/>
    </source>
</evidence>
<keyword evidence="2 13" id="KW-0813">Transport</keyword>
<name>A0ABY8V100_9BACI</name>
<dbReference type="InterPro" id="IPR036396">
    <property type="entry name" value="Cyt_P450_sf"/>
</dbReference>
<dbReference type="InterPro" id="IPR039261">
    <property type="entry name" value="FNR_nucleotide-bd"/>
</dbReference>
<dbReference type="InterPro" id="IPR001709">
    <property type="entry name" value="Flavoprot_Pyr_Nucl_cyt_Rdtase"/>
</dbReference>
<evidence type="ECO:0000256" key="8">
    <source>
        <dbReference type="ARBA" id="ARBA00022857"/>
    </source>
</evidence>
<dbReference type="InterPro" id="IPR008254">
    <property type="entry name" value="Flavodoxin/NO_synth"/>
</dbReference>
<proteinExistence type="inferred from homology"/>
<evidence type="ECO:0000256" key="4">
    <source>
        <dbReference type="ARBA" id="ARBA00022630"/>
    </source>
</evidence>
<keyword evidence="6 13" id="KW-0479">Metal-binding</keyword>
<evidence type="ECO:0000256" key="12">
    <source>
        <dbReference type="ARBA" id="ARBA00049342"/>
    </source>
</evidence>
<dbReference type="EC" id="1.14.14.1" evidence="13"/>
<dbReference type="Gene3D" id="3.40.50.80">
    <property type="entry name" value="Nucleotide-binding domain of ferredoxin-NADP reductase (FNR) module"/>
    <property type="match status" value="1"/>
</dbReference>
<keyword evidence="3 13" id="KW-0349">Heme</keyword>
<dbReference type="PROSITE" id="PS51384">
    <property type="entry name" value="FAD_FR"/>
    <property type="match status" value="1"/>
</dbReference>
<keyword evidence="8 13" id="KW-0521">NADP</keyword>
<dbReference type="Gene3D" id="1.20.990.10">
    <property type="entry name" value="NADPH-cytochrome p450 Reductase, Chain A, domain 3"/>
    <property type="match status" value="1"/>
</dbReference>
<dbReference type="Pfam" id="PF00175">
    <property type="entry name" value="NAD_binding_1"/>
    <property type="match status" value="1"/>
</dbReference>
<comment type="similarity">
    <text evidence="1 13">In the N-terminal section; belongs to the cytochrome P450 family.</text>
</comment>
<dbReference type="RefSeq" id="WP_231415692.1">
    <property type="nucleotide sequence ID" value="NZ_CP126446.1"/>
</dbReference>
<keyword evidence="13" id="KW-0249">Electron transport</keyword>
<keyword evidence="11 13" id="KW-0503">Monooxygenase</keyword>
<keyword evidence="7 13" id="KW-0274">FAD</keyword>
<evidence type="ECO:0000256" key="7">
    <source>
        <dbReference type="ARBA" id="ARBA00022827"/>
    </source>
</evidence>
<evidence type="ECO:0000256" key="9">
    <source>
        <dbReference type="ARBA" id="ARBA00023002"/>
    </source>
</evidence>
<evidence type="ECO:0000256" key="1">
    <source>
        <dbReference type="ARBA" id="ARBA00010018"/>
    </source>
</evidence>
<dbReference type="CDD" id="cd06206">
    <property type="entry name" value="bifunctional_CYPOR"/>
    <property type="match status" value="1"/>
</dbReference>
<dbReference type="Gene3D" id="3.40.50.360">
    <property type="match status" value="1"/>
</dbReference>
<dbReference type="SUPFAM" id="SSF52218">
    <property type="entry name" value="Flavoproteins"/>
    <property type="match status" value="1"/>
</dbReference>
<dbReference type="EC" id="1.6.2.4" evidence="13"/>
<keyword evidence="10 13" id="KW-0408">Iron</keyword>
<comment type="cofactor">
    <cofactor evidence="13">
        <name>FAD</name>
        <dbReference type="ChEBI" id="CHEBI:57692"/>
    </cofactor>
    <cofactor evidence="13">
        <name>FMN</name>
        <dbReference type="ChEBI" id="CHEBI:58210"/>
    </cofactor>
</comment>
<dbReference type="InterPro" id="IPR029039">
    <property type="entry name" value="Flavoprotein-like_sf"/>
</dbReference>
<comment type="function">
    <text evidence="13">Functions as a fatty acid monooxygenase.</text>
</comment>
<protein>
    <recommendedName>
        <fullName evidence="13">Bifunctional cytochrome P450/NADPH--P450 reductase</fullName>
    </recommendedName>
    <domain>
        <recommendedName>
            <fullName evidence="13">Cytochrome P450</fullName>
            <ecNumber evidence="13">1.14.14.1</ecNumber>
        </recommendedName>
    </domain>
    <domain>
        <recommendedName>
            <fullName evidence="13">NADPH--cytochrome P450 reductase</fullName>
            <ecNumber evidence="13">1.6.2.4</ecNumber>
        </recommendedName>
    </domain>
</protein>
<feature type="domain" description="Flavodoxin-like" evidence="14">
    <location>
        <begin position="488"/>
        <end position="627"/>
    </location>
</feature>
<dbReference type="PANTHER" id="PTHR19384:SF17">
    <property type="entry name" value="NADPH--CYTOCHROME P450 REDUCTASE"/>
    <property type="match status" value="1"/>
</dbReference>
<evidence type="ECO:0000256" key="6">
    <source>
        <dbReference type="ARBA" id="ARBA00022723"/>
    </source>
</evidence>
<dbReference type="Pfam" id="PF00067">
    <property type="entry name" value="p450"/>
    <property type="match status" value="1"/>
</dbReference>
<sequence>MANARQIPSPKTYGPLGSLPLIDKDKMMQSLMKLADEYGPIFQFQFPGRLSTIISNHELIKEVSDESRFDKTVGPALQNVKAFGGDGLFTSETSEPNWKKAHNILLPSFSQQAMKGYHDKMADIAVQLVQKWSRLNDQESIHVTDDMTRLTLDTIGLCGFNYRFNSFYREELHPFVQNMVRGLDEAMSQLQRLGLQDKLMLKKKRQFQQDIQGMFTLVDQLIQDRKDQGDQGEDDLLSHMLKGHDPETGEKLSDENIRFQIITFLIAGHETTSGLLSFALHYLMKNPEVLEKAYAEVDEVLGDSGVPTYKQTKQLKYVRMILNEALRLWPTAPAFGLHAKEDTVIGGDIPIEQGETVMVLLPQLHRDKSVWGDDVEAFKPERFEDMKSIPQHAFKPFGNGQRACIGQQFAMHEATLVLGMLLQNFKFIDHTNYQLDVKETLTLKPEGLTMQVKPRRAQMAFQMTAPKKEEDQKESKKEASVPKHGTPLLLLYGSNLGTAKGVARELAEIGEAKGFSAHIASLDEYAGLMPLEGAVVIVSASYNGNPPDNAHEFVAWLDAAGENELTGVQYSVFGCGDRNWANTYQSVPKWIDEEMAKKGATPFAERGEGDASDDFEGQYETWEEGLWSKLAETFDLNLEGDTGQTANALTVEFVDGVTSTPLAKDHKAFTARVAESAELQGQTSERSTRHLDITLPSGVSYKEGDHLGIIPQNNQDLVDRVLRRFSLDGERFMVLSGSSGKTAHLPLDHPVSIKDLMTHYVELQEPATRAQIRELAANTTCPPHKVELEDLLQDEVYKTEVLGKRTTMLQLLEKYMACELPFDRFVALLPPLKARYYSISSSPSVQEGKPSITVSIVRGPSWSGDGEYKGVASNYLASLEPGDEVACFINTPQSNFQLPESSETPMILIGPGTGVAPYRGFLQARQALREAGHELGEAHLYFGCRHPEQDYLYQEEFESFQENGLVKLHTAFSRLEGAEKTYVQDLLREDAEQVMGLLNKGARLYVCGDGSQMAPAVEEVLMESYEKIQSATREEAAEWLDGLQQKGIYAKDVWAG</sequence>
<evidence type="ECO:0000259" key="15">
    <source>
        <dbReference type="PROSITE" id="PS51384"/>
    </source>
</evidence>
<dbReference type="PANTHER" id="PTHR19384">
    <property type="entry name" value="NITRIC OXIDE SYNTHASE-RELATED"/>
    <property type="match status" value="1"/>
</dbReference>
<dbReference type="PIRSF" id="PIRSF000209">
    <property type="entry name" value="Bifunctional_P450_P450R"/>
    <property type="match status" value="1"/>
</dbReference>
<dbReference type="SUPFAM" id="SSF52343">
    <property type="entry name" value="Ferredoxin reductase-like, C-terminal NADP-linked domain"/>
    <property type="match status" value="1"/>
</dbReference>
<dbReference type="EMBL" id="CP126446">
    <property type="protein sequence ID" value="WIF99424.1"/>
    <property type="molecule type" value="Genomic_DNA"/>
</dbReference>
<comment type="cofactor">
    <cofactor evidence="13">
        <name>heme</name>
        <dbReference type="ChEBI" id="CHEBI:30413"/>
    </cofactor>
</comment>
<dbReference type="PROSITE" id="PS50902">
    <property type="entry name" value="FLAVODOXIN_LIKE"/>
    <property type="match status" value="1"/>
</dbReference>
<evidence type="ECO:0000256" key="2">
    <source>
        <dbReference type="ARBA" id="ARBA00022448"/>
    </source>
</evidence>
<dbReference type="Gene3D" id="2.40.30.10">
    <property type="entry name" value="Translation factors"/>
    <property type="match status" value="1"/>
</dbReference>
<dbReference type="Pfam" id="PF00667">
    <property type="entry name" value="FAD_binding_1"/>
    <property type="match status" value="1"/>
</dbReference>
<dbReference type="Gene3D" id="1.10.630.10">
    <property type="entry name" value="Cytochrome P450"/>
    <property type="match status" value="1"/>
</dbReference>
<accession>A0ABY8V100</accession>
<evidence type="ECO:0000256" key="13">
    <source>
        <dbReference type="PIRNR" id="PIRNR000209"/>
    </source>
</evidence>
<dbReference type="Pfam" id="PF00258">
    <property type="entry name" value="Flavodoxin_1"/>
    <property type="match status" value="1"/>
</dbReference>
<dbReference type="InterPro" id="IPR017972">
    <property type="entry name" value="Cyt_P450_CS"/>
</dbReference>
<keyword evidence="5 13" id="KW-0288">FMN</keyword>
<dbReference type="PROSITE" id="PS00086">
    <property type="entry name" value="CYTOCHROME_P450"/>
    <property type="match status" value="1"/>
</dbReference>
<dbReference type="InterPro" id="IPR001094">
    <property type="entry name" value="Flavdoxin-like"/>
</dbReference>
<comment type="catalytic activity">
    <reaction evidence="13">
        <text>an organic molecule + reduced [NADPH--hemoprotein reductase] + O2 = an alcohol + oxidized [NADPH--hemoprotein reductase] + H2O + H(+)</text>
        <dbReference type="Rhea" id="RHEA:17149"/>
        <dbReference type="Rhea" id="RHEA-COMP:11964"/>
        <dbReference type="Rhea" id="RHEA-COMP:11965"/>
        <dbReference type="ChEBI" id="CHEBI:15377"/>
        <dbReference type="ChEBI" id="CHEBI:15378"/>
        <dbReference type="ChEBI" id="CHEBI:15379"/>
        <dbReference type="ChEBI" id="CHEBI:30879"/>
        <dbReference type="ChEBI" id="CHEBI:57618"/>
        <dbReference type="ChEBI" id="CHEBI:58210"/>
        <dbReference type="ChEBI" id="CHEBI:142491"/>
        <dbReference type="EC" id="1.14.14.1"/>
    </reaction>
</comment>
<evidence type="ECO:0000313" key="16">
    <source>
        <dbReference type="EMBL" id="WIF99424.1"/>
    </source>
</evidence>
<dbReference type="SUPFAM" id="SSF63380">
    <property type="entry name" value="Riboflavin synthase domain-like"/>
    <property type="match status" value="1"/>
</dbReference>
<dbReference type="CDD" id="cd11068">
    <property type="entry name" value="CYP120A1"/>
    <property type="match status" value="1"/>
</dbReference>
<keyword evidence="17" id="KW-1185">Reference proteome</keyword>
<feature type="domain" description="FAD-binding FR-type" evidence="15">
    <location>
        <begin position="666"/>
        <end position="899"/>
    </location>
</feature>
<dbReference type="InterPro" id="IPR001433">
    <property type="entry name" value="OxRdtase_FAD/NAD-bd"/>
</dbReference>
<keyword evidence="4 13" id="KW-0285">Flavoprotein</keyword>
<dbReference type="InterPro" id="IPR001128">
    <property type="entry name" value="Cyt_P450"/>
</dbReference>
<gene>
    <name evidence="16" type="ORF">QNI29_07130</name>
</gene>
<dbReference type="InterPro" id="IPR023206">
    <property type="entry name" value="Bifunctional_P450_P450_red"/>
</dbReference>
<dbReference type="PRINTS" id="PR00369">
    <property type="entry name" value="FLAVODOXIN"/>
</dbReference>
<evidence type="ECO:0000313" key="17">
    <source>
        <dbReference type="Proteomes" id="UP001236652"/>
    </source>
</evidence>
<dbReference type="InterPro" id="IPR003097">
    <property type="entry name" value="CysJ-like_FAD-binding"/>
</dbReference>
<dbReference type="InterPro" id="IPR017927">
    <property type="entry name" value="FAD-bd_FR_type"/>
</dbReference>
<organism evidence="16 17">
    <name type="scientific">Pontibacillus chungwhensis</name>
    <dbReference type="NCBI Taxonomy" id="265426"/>
    <lineage>
        <taxon>Bacteria</taxon>
        <taxon>Bacillati</taxon>
        <taxon>Bacillota</taxon>
        <taxon>Bacilli</taxon>
        <taxon>Bacillales</taxon>
        <taxon>Bacillaceae</taxon>
        <taxon>Pontibacillus</taxon>
    </lineage>
</organism>
<evidence type="ECO:0000256" key="3">
    <source>
        <dbReference type="ARBA" id="ARBA00022617"/>
    </source>
</evidence>